<organism evidence="1 2">
    <name type="scientific">Shearwaterpox virus</name>
    <dbReference type="NCBI Taxonomy" id="1974596"/>
    <lineage>
        <taxon>Viruses</taxon>
        <taxon>Varidnaviria</taxon>
        <taxon>Bamfordvirae</taxon>
        <taxon>Nucleocytoviricota</taxon>
        <taxon>Pokkesviricetes</taxon>
        <taxon>Chitovirales</taxon>
        <taxon>Poxviridae</taxon>
        <taxon>Chordopoxvirinae</taxon>
        <taxon>Avipoxvirus</taxon>
        <taxon>Avipoxvirus canarypox</taxon>
        <taxon>Canarypox virus</taxon>
    </lineage>
</organism>
<protein>
    <submittedName>
        <fullName evidence="1">SWPV1-045</fullName>
    </submittedName>
</protein>
<gene>
    <name evidence="1" type="primary">SWPV1-045</name>
</gene>
<sequence length="141" mass="16170">MTLSTFSLKKDSDLYVECEVLASLYRSVLNEEKIVNIFLSDTIRENIKPFISENDLLVKAMLISDTKEYSFKVKNNSDLIVICICSDDFDLLVNNDDINCHLLIKDNIAKISSCNGTININFDDISKDKEHTIFVFFIEKD</sequence>
<evidence type="ECO:0000313" key="1">
    <source>
        <dbReference type="EMBL" id="ARF02660.1"/>
    </source>
</evidence>
<accession>A0A1V0S7Q9</accession>
<evidence type="ECO:0000313" key="2">
    <source>
        <dbReference type="Proteomes" id="UP000315116"/>
    </source>
</evidence>
<proteinExistence type="predicted"/>
<dbReference type="EMBL" id="KX857216">
    <property type="protein sequence ID" value="ARF02660.1"/>
    <property type="molecule type" value="Genomic_DNA"/>
</dbReference>
<dbReference type="Proteomes" id="UP000315116">
    <property type="component" value="Segment"/>
</dbReference>
<name>A0A1V0S7Q9_CNPV</name>
<reference evidence="1 2" key="1">
    <citation type="journal article" date="2017" name="BMC Genomics">
        <title>Genomic characterization of two novel pathogenic avipoxviruses isolated from pacific shearwaters (Ardenna spp.).</title>
        <authorList>
            <person name="Sarker S."/>
            <person name="Das S."/>
            <person name="Lavers J.L."/>
            <person name="Hutton I."/>
            <person name="Helbig K."/>
            <person name="Imbery J."/>
            <person name="Upton C."/>
            <person name="Raidal S.R."/>
        </authorList>
    </citation>
    <scope>NUCLEOTIDE SEQUENCE [LARGE SCALE GENOMIC DNA]</scope>
    <source>
        <strain evidence="1 2">SWPV-1</strain>
    </source>
</reference>